<dbReference type="EMBL" id="SMMG02000009">
    <property type="protein sequence ID" value="KAA3461080.1"/>
    <property type="molecule type" value="Genomic_DNA"/>
</dbReference>
<keyword evidence="2" id="KW-1185">Reference proteome</keyword>
<sequence>MLEYSIQQSIAEAVPEPYNGIEFESLDEAQKCYNSYERVKAFGTLFLDQELKSNNFSGICLFKRCEGNKHFKREDRIHIALDETREGSKAMLLISKKEQGKWEFNNCIHNTLTPNEFEDAWMRVIQTYNLQEYVADKVGVNDGSKVYKVHEINKEK</sequence>
<proteinExistence type="predicted"/>
<accession>A0A5B6USK8</accession>
<reference evidence="2" key="1">
    <citation type="journal article" date="2019" name="Plant Biotechnol. J.">
        <title>Genome sequencing of the Australian wild diploid species Gossypium australe highlights disease resistance and delayed gland morphogenesis.</title>
        <authorList>
            <person name="Cai Y."/>
            <person name="Cai X."/>
            <person name="Wang Q."/>
            <person name="Wang P."/>
            <person name="Zhang Y."/>
            <person name="Cai C."/>
            <person name="Xu Y."/>
            <person name="Wang K."/>
            <person name="Zhou Z."/>
            <person name="Wang C."/>
            <person name="Geng S."/>
            <person name="Li B."/>
            <person name="Dong Q."/>
            <person name="Hou Y."/>
            <person name="Wang H."/>
            <person name="Ai P."/>
            <person name="Liu Z."/>
            <person name="Yi F."/>
            <person name="Sun M."/>
            <person name="An G."/>
            <person name="Cheng J."/>
            <person name="Zhang Y."/>
            <person name="Shi Q."/>
            <person name="Xie Y."/>
            <person name="Shi X."/>
            <person name="Chang Y."/>
            <person name="Huang F."/>
            <person name="Chen Y."/>
            <person name="Hong S."/>
            <person name="Mi L."/>
            <person name="Sun Q."/>
            <person name="Zhang L."/>
            <person name="Zhou B."/>
            <person name="Peng R."/>
            <person name="Zhang X."/>
            <person name="Liu F."/>
        </authorList>
    </citation>
    <scope>NUCLEOTIDE SEQUENCE [LARGE SCALE GENOMIC DNA]</scope>
    <source>
        <strain evidence="2">cv. PA1801</strain>
    </source>
</reference>
<comment type="caution">
    <text evidence="1">The sequence shown here is derived from an EMBL/GenBank/DDBJ whole genome shotgun (WGS) entry which is preliminary data.</text>
</comment>
<gene>
    <name evidence="1" type="ORF">EPI10_027683</name>
</gene>
<dbReference type="PANTHER" id="PTHR46328">
    <property type="entry name" value="FAR-RED IMPAIRED RESPONSIVE (FAR1) FAMILY PROTEIN-RELATED"/>
    <property type="match status" value="1"/>
</dbReference>
<dbReference type="OrthoDB" id="1302861at2759"/>
<dbReference type="AlphaFoldDB" id="A0A5B6USK8"/>
<name>A0A5B6USK8_9ROSI</name>
<dbReference type="Proteomes" id="UP000325315">
    <property type="component" value="Unassembled WGS sequence"/>
</dbReference>
<protein>
    <submittedName>
        <fullName evidence="1">Protein FAR-RED ELONGATED HYPOCOTYL 3-like</fullName>
    </submittedName>
</protein>
<evidence type="ECO:0000313" key="2">
    <source>
        <dbReference type="Proteomes" id="UP000325315"/>
    </source>
</evidence>
<organism evidence="1 2">
    <name type="scientific">Gossypium australe</name>
    <dbReference type="NCBI Taxonomy" id="47621"/>
    <lineage>
        <taxon>Eukaryota</taxon>
        <taxon>Viridiplantae</taxon>
        <taxon>Streptophyta</taxon>
        <taxon>Embryophyta</taxon>
        <taxon>Tracheophyta</taxon>
        <taxon>Spermatophyta</taxon>
        <taxon>Magnoliopsida</taxon>
        <taxon>eudicotyledons</taxon>
        <taxon>Gunneridae</taxon>
        <taxon>Pentapetalae</taxon>
        <taxon>rosids</taxon>
        <taxon>malvids</taxon>
        <taxon>Malvales</taxon>
        <taxon>Malvaceae</taxon>
        <taxon>Malvoideae</taxon>
        <taxon>Gossypium</taxon>
    </lineage>
</organism>
<evidence type="ECO:0000313" key="1">
    <source>
        <dbReference type="EMBL" id="KAA3461080.1"/>
    </source>
</evidence>